<evidence type="ECO:0000313" key="2">
    <source>
        <dbReference type="Proteomes" id="UP000297564"/>
    </source>
</evidence>
<reference evidence="1 2" key="1">
    <citation type="submission" date="2019-03" db="EMBL/GenBank/DDBJ databases">
        <title>Ramlibacter rhizophilus CCTCC AB2015357, whole genome shotgun sequence.</title>
        <authorList>
            <person name="Zhang X."/>
            <person name="Feng G."/>
            <person name="Zhu H."/>
        </authorList>
    </citation>
    <scope>NUCLEOTIDE SEQUENCE [LARGE SCALE GENOMIC DNA]</scope>
    <source>
        <strain evidence="1 2">CCTCC AB2015357</strain>
    </source>
</reference>
<dbReference type="AlphaFoldDB" id="A0A4Z0BVF2"/>
<sequence length="175" mass="18006">MKLLSNSPSIRAGLILIGIALASVAQPALGRPFKGSLDLEERIGRMSRCPGAQGQPGTGGTLNGTGHATHLGAVQLYGSHCISSEPGTPPAAFTVYDGQMAMRAANGDVVMADYSGVFSLVVTGSYTFEGQYVVTGGTGRFQNASGTGRLYGALQGDVPSFQQAVSMDAQGEIDY</sequence>
<organism evidence="1 2">
    <name type="scientific">Ramlibacter rhizophilus</name>
    <dbReference type="NCBI Taxonomy" id="1781167"/>
    <lineage>
        <taxon>Bacteria</taxon>
        <taxon>Pseudomonadati</taxon>
        <taxon>Pseudomonadota</taxon>
        <taxon>Betaproteobacteria</taxon>
        <taxon>Burkholderiales</taxon>
        <taxon>Comamonadaceae</taxon>
        <taxon>Ramlibacter</taxon>
    </lineage>
</organism>
<keyword evidence="2" id="KW-1185">Reference proteome</keyword>
<gene>
    <name evidence="1" type="ORF">EZ242_05255</name>
</gene>
<dbReference type="OrthoDB" id="8566259at2"/>
<dbReference type="RefSeq" id="WP_135284096.1">
    <property type="nucleotide sequence ID" value="NZ_SMLL01000002.1"/>
</dbReference>
<evidence type="ECO:0000313" key="1">
    <source>
        <dbReference type="EMBL" id="TFZ03297.1"/>
    </source>
</evidence>
<accession>A0A4Z0BVF2</accession>
<protein>
    <submittedName>
        <fullName evidence="1">Uncharacterized protein</fullName>
    </submittedName>
</protein>
<dbReference type="Proteomes" id="UP000297564">
    <property type="component" value="Unassembled WGS sequence"/>
</dbReference>
<name>A0A4Z0BVF2_9BURK</name>
<proteinExistence type="predicted"/>
<dbReference type="EMBL" id="SMLL01000002">
    <property type="protein sequence ID" value="TFZ03297.1"/>
    <property type="molecule type" value="Genomic_DNA"/>
</dbReference>
<comment type="caution">
    <text evidence="1">The sequence shown here is derived from an EMBL/GenBank/DDBJ whole genome shotgun (WGS) entry which is preliminary data.</text>
</comment>